<name>A0AAN8NKP8_9PEZI</name>
<protein>
    <submittedName>
        <fullName evidence="4">Uncharacterized protein</fullName>
    </submittedName>
</protein>
<gene>
    <name evidence="4" type="ORF">TWF506_000296</name>
</gene>
<accession>A0AAN8NKP8</accession>
<feature type="transmembrane region" description="Helical" evidence="2">
    <location>
        <begin position="265"/>
        <end position="286"/>
    </location>
</feature>
<feature type="chain" id="PRO_5042962572" evidence="3">
    <location>
        <begin position="21"/>
        <end position="287"/>
    </location>
</feature>
<feature type="signal peptide" evidence="3">
    <location>
        <begin position="1"/>
        <end position="20"/>
    </location>
</feature>
<evidence type="ECO:0000256" key="1">
    <source>
        <dbReference type="SAM" id="MobiDB-lite"/>
    </source>
</evidence>
<feature type="region of interest" description="Disordered" evidence="1">
    <location>
        <begin position="91"/>
        <end position="113"/>
    </location>
</feature>
<evidence type="ECO:0000256" key="3">
    <source>
        <dbReference type="SAM" id="SignalP"/>
    </source>
</evidence>
<evidence type="ECO:0000256" key="2">
    <source>
        <dbReference type="SAM" id="Phobius"/>
    </source>
</evidence>
<evidence type="ECO:0000313" key="5">
    <source>
        <dbReference type="Proteomes" id="UP001307849"/>
    </source>
</evidence>
<evidence type="ECO:0000313" key="4">
    <source>
        <dbReference type="EMBL" id="KAK6520003.1"/>
    </source>
</evidence>
<proteinExistence type="predicted"/>
<dbReference type="EMBL" id="JAVHJM010000001">
    <property type="protein sequence ID" value="KAK6520003.1"/>
    <property type="molecule type" value="Genomic_DNA"/>
</dbReference>
<keyword evidence="3" id="KW-0732">Signal</keyword>
<keyword evidence="2" id="KW-0812">Transmembrane</keyword>
<keyword evidence="2" id="KW-0472">Membrane</keyword>
<organism evidence="4 5">
    <name type="scientific">Arthrobotrys conoides</name>
    <dbReference type="NCBI Taxonomy" id="74498"/>
    <lineage>
        <taxon>Eukaryota</taxon>
        <taxon>Fungi</taxon>
        <taxon>Dikarya</taxon>
        <taxon>Ascomycota</taxon>
        <taxon>Pezizomycotina</taxon>
        <taxon>Orbiliomycetes</taxon>
        <taxon>Orbiliales</taxon>
        <taxon>Orbiliaceae</taxon>
        <taxon>Arthrobotrys</taxon>
    </lineage>
</organism>
<dbReference type="Proteomes" id="UP001307849">
    <property type="component" value="Unassembled WGS sequence"/>
</dbReference>
<sequence>MKSFIASATLVGVYALGVTAQPTTGTCKSYTTQAGCPAVFDPCCAFKCTSPEGITTCVESYAFEEGSGMVCSSCSTPELDGFVPQTTVTFESETRRRQGHAAAQRPTPAPPSKCKSYKTETGCPATPDPCCAFKCTSPEGVTTCVDSYAFEEGSGMVCSACSSPELDDFAPQTTVIFGRRSGSNPIVRRETAAPTASQASASASASASAPTQSGSSSATAPEASSSSVSKKAGDASSSASAASKTEGASTGAPKATKDGQSAAAAGIYMMSFGAAFGLGLFCVGLVL</sequence>
<keyword evidence="2" id="KW-1133">Transmembrane helix</keyword>
<feature type="region of interest" description="Disordered" evidence="1">
    <location>
        <begin position="180"/>
        <end position="257"/>
    </location>
</feature>
<keyword evidence="5" id="KW-1185">Reference proteome</keyword>
<reference evidence="4 5" key="1">
    <citation type="submission" date="2019-10" db="EMBL/GenBank/DDBJ databases">
        <authorList>
            <person name="Palmer J.M."/>
        </authorList>
    </citation>
    <scope>NUCLEOTIDE SEQUENCE [LARGE SCALE GENOMIC DNA]</scope>
    <source>
        <strain evidence="4 5">TWF506</strain>
    </source>
</reference>
<comment type="caution">
    <text evidence="4">The sequence shown here is derived from an EMBL/GenBank/DDBJ whole genome shotgun (WGS) entry which is preliminary data.</text>
</comment>
<feature type="compositionally biased region" description="Low complexity" evidence="1">
    <location>
        <begin position="192"/>
        <end position="252"/>
    </location>
</feature>
<dbReference type="AlphaFoldDB" id="A0AAN8NKP8"/>